<dbReference type="SUPFAM" id="SSF53850">
    <property type="entry name" value="Periplasmic binding protein-like II"/>
    <property type="match status" value="1"/>
</dbReference>
<keyword evidence="4" id="KW-1185">Reference proteome</keyword>
<sequence length="328" mass="34320">MFELQKAVCLGRRALAVGFAAMALPVLAFDASAQDYPNDTIEITVAYAPGGSTDLVARALADELGKVIGAPVIVENKPGGGTLVGTQYVANAKADGYRLLFGTNALVINSLLQKVSYDPVDSFADVGIVTTQSLGVIARPDLPVNSVKELIEYAKARPGELNFASSGNGSNQHMAGEQFKLMAGVDMLHVPYGGAGPALTDLLGGRVDLMFTSLYGITDYISSGKLKLIATTGETRSPATPDTSTVIEGGLPGFTAVSWQALFAPADTPESVIAKLNKALVDISTPELAEKFAAQGLELKISAPAEANTLLVNERDRYNDIIKSIGSK</sequence>
<evidence type="ECO:0000313" key="4">
    <source>
        <dbReference type="Proteomes" id="UP000052167"/>
    </source>
</evidence>
<dbReference type="Gene3D" id="3.40.190.10">
    <property type="entry name" value="Periplasmic binding protein-like II"/>
    <property type="match status" value="1"/>
</dbReference>
<dbReference type="EMBL" id="JOKJ01000010">
    <property type="protein sequence ID" value="KEQ08251.1"/>
    <property type="molecule type" value="Genomic_DNA"/>
</dbReference>
<evidence type="ECO:0008006" key="5">
    <source>
        <dbReference type="Google" id="ProtNLM"/>
    </source>
</evidence>
<dbReference type="RefSeq" id="WP_037168458.1">
    <property type="nucleotide sequence ID" value="NZ_JOKI01000024.1"/>
</dbReference>
<dbReference type="Proteomes" id="UP000052167">
    <property type="component" value="Unassembled WGS sequence"/>
</dbReference>
<evidence type="ECO:0000256" key="1">
    <source>
        <dbReference type="ARBA" id="ARBA00006987"/>
    </source>
</evidence>
<organism evidence="3 4">
    <name type="scientific">Pseudorhizobium pelagicum</name>
    <dbReference type="NCBI Taxonomy" id="1509405"/>
    <lineage>
        <taxon>Bacteria</taxon>
        <taxon>Pseudomonadati</taxon>
        <taxon>Pseudomonadota</taxon>
        <taxon>Alphaproteobacteria</taxon>
        <taxon>Hyphomicrobiales</taxon>
        <taxon>Rhizobiaceae</taxon>
        <taxon>Rhizobium/Agrobacterium group</taxon>
        <taxon>Pseudorhizobium</taxon>
    </lineage>
</organism>
<dbReference type="PANTHER" id="PTHR42928:SF5">
    <property type="entry name" value="BLR1237 PROTEIN"/>
    <property type="match status" value="1"/>
</dbReference>
<protein>
    <recommendedName>
        <fullName evidence="5">LacI family transcriptional regulator</fullName>
    </recommendedName>
</protein>
<dbReference type="InterPro" id="IPR042100">
    <property type="entry name" value="Bug_dom1"/>
</dbReference>
<comment type="similarity">
    <text evidence="1">Belongs to the UPF0065 (bug) family.</text>
</comment>
<gene>
    <name evidence="3" type="ORF">GV68_02835</name>
</gene>
<dbReference type="PANTHER" id="PTHR42928">
    <property type="entry name" value="TRICARBOXYLATE-BINDING PROTEIN"/>
    <property type="match status" value="1"/>
</dbReference>
<reference evidence="3 4" key="1">
    <citation type="submission" date="2014-06" db="EMBL/GenBank/DDBJ databases">
        <title>Rhizobium pelagicum/R2-400B4.</title>
        <authorList>
            <person name="Kimes N.E."/>
            <person name="Lopez-Perez M."/>
        </authorList>
    </citation>
    <scope>NUCLEOTIDE SEQUENCE [LARGE SCALE GENOMIC DNA]</scope>
    <source>
        <strain evidence="3 4">R2-400B4</strain>
    </source>
</reference>
<dbReference type="PIRSF" id="PIRSF017082">
    <property type="entry name" value="YflP"/>
    <property type="match status" value="1"/>
</dbReference>
<feature type="signal peptide" evidence="2">
    <location>
        <begin position="1"/>
        <end position="28"/>
    </location>
</feature>
<dbReference type="Gene3D" id="3.40.190.150">
    <property type="entry name" value="Bordetella uptake gene, domain 1"/>
    <property type="match status" value="1"/>
</dbReference>
<comment type="caution">
    <text evidence="3">The sequence shown here is derived from an EMBL/GenBank/DDBJ whole genome shotgun (WGS) entry which is preliminary data.</text>
</comment>
<dbReference type="AlphaFoldDB" id="A0A922NZQ8"/>
<proteinExistence type="inferred from homology"/>
<feature type="chain" id="PRO_5037663977" description="LacI family transcriptional regulator" evidence="2">
    <location>
        <begin position="29"/>
        <end position="328"/>
    </location>
</feature>
<dbReference type="CDD" id="cd07012">
    <property type="entry name" value="PBP2_Bug_TTT"/>
    <property type="match status" value="1"/>
</dbReference>
<keyword evidence="2" id="KW-0732">Signal</keyword>
<dbReference type="OrthoDB" id="8443386at2"/>
<dbReference type="Pfam" id="PF03401">
    <property type="entry name" value="TctC"/>
    <property type="match status" value="1"/>
</dbReference>
<dbReference type="InterPro" id="IPR005064">
    <property type="entry name" value="BUG"/>
</dbReference>
<name>A0A922NZQ8_9HYPH</name>
<evidence type="ECO:0000256" key="2">
    <source>
        <dbReference type="SAM" id="SignalP"/>
    </source>
</evidence>
<accession>A0A922NZQ8</accession>
<evidence type="ECO:0000313" key="3">
    <source>
        <dbReference type="EMBL" id="KEQ08251.1"/>
    </source>
</evidence>